<name>A0A9W7DRX9_9STRA</name>
<protein>
    <submittedName>
        <fullName evidence="5">Uncharacterized protein</fullName>
    </submittedName>
</protein>
<accession>A0A9W7DRX9</accession>
<dbReference type="OrthoDB" id="409395at2759"/>
<dbReference type="PANTHER" id="PTHR42913">
    <property type="entry name" value="APOPTOSIS-INDUCING FACTOR 1"/>
    <property type="match status" value="1"/>
</dbReference>
<reference evidence="5" key="1">
    <citation type="submission" date="2022-07" db="EMBL/GenBank/DDBJ databases">
        <title>Genome analysis of Parmales, a sister group of diatoms, reveals the evolutionary specialization of diatoms from phago-mixotrophs to photoautotrophs.</title>
        <authorList>
            <person name="Ban H."/>
            <person name="Sato S."/>
            <person name="Yoshikawa S."/>
            <person name="Kazumasa Y."/>
            <person name="Nakamura Y."/>
            <person name="Ichinomiya M."/>
            <person name="Saitoh K."/>
            <person name="Sato N."/>
            <person name="Blanc-Mathieu R."/>
            <person name="Endo H."/>
            <person name="Kuwata A."/>
            <person name="Ogata H."/>
        </authorList>
    </citation>
    <scope>NUCLEOTIDE SEQUENCE</scope>
</reference>
<proteinExistence type="predicted"/>
<organism evidence="5 6">
    <name type="scientific">Triparma retinervis</name>
    <dbReference type="NCBI Taxonomy" id="2557542"/>
    <lineage>
        <taxon>Eukaryota</taxon>
        <taxon>Sar</taxon>
        <taxon>Stramenopiles</taxon>
        <taxon>Ochrophyta</taxon>
        <taxon>Bolidophyceae</taxon>
        <taxon>Parmales</taxon>
        <taxon>Triparmaceae</taxon>
        <taxon>Triparma</taxon>
    </lineage>
</organism>
<sequence>MDSTPIYADLVLIGGGHAHIHLLKMLGMPSSHNGFKELVAGVRLTLITRDVQTPYSGMLPGYVAGHYSYSDVHIDLSKLCAFSNFRMVHATACGIEVGPDGRSGRVLCVGGRPPVRFDVLSVDCGSSPMKVGGGGG</sequence>
<evidence type="ECO:0000313" key="5">
    <source>
        <dbReference type="EMBL" id="GMH54004.1"/>
    </source>
</evidence>
<evidence type="ECO:0000256" key="2">
    <source>
        <dbReference type="ARBA" id="ARBA00022630"/>
    </source>
</evidence>
<feature type="non-terminal residue" evidence="5">
    <location>
        <position position="136"/>
    </location>
</feature>
<dbReference type="GO" id="GO:0003955">
    <property type="term" value="F:NAD(P)H dehydrogenase (quinone) activity"/>
    <property type="evidence" value="ECO:0007669"/>
    <property type="project" value="TreeGrafter"/>
</dbReference>
<dbReference type="EMBL" id="BRXZ01002081">
    <property type="protein sequence ID" value="GMH54004.1"/>
    <property type="molecule type" value="Genomic_DNA"/>
</dbReference>
<dbReference type="AlphaFoldDB" id="A0A9W7DRX9"/>
<comment type="caution">
    <text evidence="5">The sequence shown here is derived from an EMBL/GenBank/DDBJ whole genome shotgun (WGS) entry which is preliminary data.</text>
</comment>
<keyword evidence="2" id="KW-0285">Flavoprotein</keyword>
<dbReference type="SUPFAM" id="SSF51905">
    <property type="entry name" value="FAD/NAD(P)-binding domain"/>
    <property type="match status" value="1"/>
</dbReference>
<dbReference type="Proteomes" id="UP001165082">
    <property type="component" value="Unassembled WGS sequence"/>
</dbReference>
<evidence type="ECO:0000256" key="1">
    <source>
        <dbReference type="ARBA" id="ARBA00001974"/>
    </source>
</evidence>
<dbReference type="Gene3D" id="3.50.50.100">
    <property type="match status" value="1"/>
</dbReference>
<gene>
    <name evidence="5" type="ORF">TrRE_jg2329</name>
</gene>
<evidence type="ECO:0000256" key="4">
    <source>
        <dbReference type="ARBA" id="ARBA00023002"/>
    </source>
</evidence>
<dbReference type="GO" id="GO:0019646">
    <property type="term" value="P:aerobic electron transport chain"/>
    <property type="evidence" value="ECO:0007669"/>
    <property type="project" value="TreeGrafter"/>
</dbReference>
<keyword evidence="6" id="KW-1185">Reference proteome</keyword>
<dbReference type="InterPro" id="IPR036188">
    <property type="entry name" value="FAD/NAD-bd_sf"/>
</dbReference>
<dbReference type="PANTHER" id="PTHR42913:SF9">
    <property type="entry name" value="SLR1591 PROTEIN"/>
    <property type="match status" value="1"/>
</dbReference>
<evidence type="ECO:0000313" key="6">
    <source>
        <dbReference type="Proteomes" id="UP001165082"/>
    </source>
</evidence>
<keyword evidence="4" id="KW-0560">Oxidoreductase</keyword>
<dbReference type="InterPro" id="IPR051169">
    <property type="entry name" value="NADH-Q_oxidoreductase"/>
</dbReference>
<keyword evidence="3" id="KW-0274">FAD</keyword>
<comment type="cofactor">
    <cofactor evidence="1">
        <name>FAD</name>
        <dbReference type="ChEBI" id="CHEBI:57692"/>
    </cofactor>
</comment>
<evidence type="ECO:0000256" key="3">
    <source>
        <dbReference type="ARBA" id="ARBA00022827"/>
    </source>
</evidence>